<dbReference type="EMBL" id="LBXO01000057">
    <property type="protein sequence ID" value="KKR31533.1"/>
    <property type="molecule type" value="Genomic_DNA"/>
</dbReference>
<feature type="signal peptide" evidence="1">
    <location>
        <begin position="1"/>
        <end position="20"/>
    </location>
</feature>
<accession>A0A0G0PUD4</accession>
<feature type="chain" id="PRO_5002533999" evidence="1">
    <location>
        <begin position="21"/>
        <end position="97"/>
    </location>
</feature>
<dbReference type="AlphaFoldDB" id="A0A0G0PUD4"/>
<comment type="caution">
    <text evidence="2">The sequence shown here is derived from an EMBL/GenBank/DDBJ whole genome shotgun (WGS) entry which is preliminary data.</text>
</comment>
<name>A0A0G0PUD4_9BACT</name>
<protein>
    <submittedName>
        <fullName evidence="2">Uncharacterized protein</fullName>
    </submittedName>
</protein>
<sequence length="97" mass="10859">MTKTILLTIIALTFSTSALGTEWLVKHDVPNIGEKNSVVEVTYFGEKNATTPKRSFVNSIKALDEVPFPMYEVTTIINCLQESGMRVTLVEVRKKQP</sequence>
<dbReference type="Proteomes" id="UP000034137">
    <property type="component" value="Unassembled WGS sequence"/>
</dbReference>
<keyword evidence="1" id="KW-0732">Signal</keyword>
<gene>
    <name evidence="2" type="ORF">UT64_C0057G0003</name>
</gene>
<reference evidence="2 3" key="1">
    <citation type="journal article" date="2015" name="Nature">
        <title>rRNA introns, odd ribosomes, and small enigmatic genomes across a large radiation of phyla.</title>
        <authorList>
            <person name="Brown C.T."/>
            <person name="Hug L.A."/>
            <person name="Thomas B.C."/>
            <person name="Sharon I."/>
            <person name="Castelle C.J."/>
            <person name="Singh A."/>
            <person name="Wilkins M.J."/>
            <person name="Williams K.H."/>
            <person name="Banfield J.F."/>
        </authorList>
    </citation>
    <scope>NUCLEOTIDE SEQUENCE [LARGE SCALE GENOMIC DNA]</scope>
</reference>
<organism evidence="2 3">
    <name type="scientific">Candidatus Falkowbacteria bacterium GW2011_GWF2_39_8</name>
    <dbReference type="NCBI Taxonomy" id="1618642"/>
    <lineage>
        <taxon>Bacteria</taxon>
        <taxon>Candidatus Falkowiibacteriota</taxon>
    </lineage>
</organism>
<proteinExistence type="predicted"/>
<evidence type="ECO:0000313" key="3">
    <source>
        <dbReference type="Proteomes" id="UP000034137"/>
    </source>
</evidence>
<evidence type="ECO:0000256" key="1">
    <source>
        <dbReference type="SAM" id="SignalP"/>
    </source>
</evidence>
<evidence type="ECO:0000313" key="2">
    <source>
        <dbReference type="EMBL" id="KKR31533.1"/>
    </source>
</evidence>